<accession>A0A3M7PAH6</accession>
<name>A0A3M7PAH6_BRAPC</name>
<proteinExistence type="predicted"/>
<comment type="caution">
    <text evidence="1">The sequence shown here is derived from an EMBL/GenBank/DDBJ whole genome shotgun (WGS) entry which is preliminary data.</text>
</comment>
<evidence type="ECO:0000313" key="1">
    <source>
        <dbReference type="EMBL" id="RMZ96033.1"/>
    </source>
</evidence>
<dbReference type="EMBL" id="REGN01012313">
    <property type="protein sequence ID" value="RMZ96033.1"/>
    <property type="molecule type" value="Genomic_DNA"/>
</dbReference>
<evidence type="ECO:0000313" key="2">
    <source>
        <dbReference type="Proteomes" id="UP000276133"/>
    </source>
</evidence>
<dbReference type="AlphaFoldDB" id="A0A3M7PAH6"/>
<protein>
    <submittedName>
        <fullName evidence="1">Uncharacterized protein</fullName>
    </submittedName>
</protein>
<reference evidence="1 2" key="1">
    <citation type="journal article" date="2018" name="Sci. Rep.">
        <title>Genomic signatures of local adaptation to the degree of environmental predictability in rotifers.</title>
        <authorList>
            <person name="Franch-Gras L."/>
            <person name="Hahn C."/>
            <person name="Garcia-Roger E.M."/>
            <person name="Carmona M.J."/>
            <person name="Serra M."/>
            <person name="Gomez A."/>
        </authorList>
    </citation>
    <scope>NUCLEOTIDE SEQUENCE [LARGE SCALE GENOMIC DNA]</scope>
    <source>
        <strain evidence="1">HYR1</strain>
    </source>
</reference>
<sequence>MPTAHHLMVHLRPAFPIDYASIFPEIDSAIAHLYQILIPNLQLFSENCENNFILMRTVAIGLKEGLNLSKLPWTLEISVEIKFEIIEEFKFYYNRIIELTPDFRNDNYFLRKFRFDEKKILIIKEYILFQNRGAKY</sequence>
<gene>
    <name evidence="1" type="ORF">BpHYR1_029374</name>
</gene>
<dbReference type="Proteomes" id="UP000276133">
    <property type="component" value="Unassembled WGS sequence"/>
</dbReference>
<organism evidence="1 2">
    <name type="scientific">Brachionus plicatilis</name>
    <name type="common">Marine rotifer</name>
    <name type="synonym">Brachionus muelleri</name>
    <dbReference type="NCBI Taxonomy" id="10195"/>
    <lineage>
        <taxon>Eukaryota</taxon>
        <taxon>Metazoa</taxon>
        <taxon>Spiralia</taxon>
        <taxon>Gnathifera</taxon>
        <taxon>Rotifera</taxon>
        <taxon>Eurotatoria</taxon>
        <taxon>Monogononta</taxon>
        <taxon>Pseudotrocha</taxon>
        <taxon>Ploima</taxon>
        <taxon>Brachionidae</taxon>
        <taxon>Brachionus</taxon>
    </lineage>
</organism>
<keyword evidence="2" id="KW-1185">Reference proteome</keyword>